<name>A0AAN8SSK5_SOLBU</name>
<dbReference type="PANTHER" id="PTHR15092:SF22">
    <property type="entry name" value="POLY(A)-SPECIFIC RIBONUCLEASE PNLDC1"/>
    <property type="match status" value="1"/>
</dbReference>
<proteinExistence type="predicted"/>
<dbReference type="Proteomes" id="UP001371456">
    <property type="component" value="Unassembled WGS sequence"/>
</dbReference>
<evidence type="ECO:0000313" key="3">
    <source>
        <dbReference type="Proteomes" id="UP001371456"/>
    </source>
</evidence>
<evidence type="ECO:0000256" key="1">
    <source>
        <dbReference type="SAM" id="SignalP"/>
    </source>
</evidence>
<dbReference type="InterPro" id="IPR006941">
    <property type="entry name" value="RNase_CAF1"/>
</dbReference>
<organism evidence="2 3">
    <name type="scientific">Solanum bulbocastanum</name>
    <name type="common">Wild potato</name>
    <dbReference type="NCBI Taxonomy" id="147425"/>
    <lineage>
        <taxon>Eukaryota</taxon>
        <taxon>Viridiplantae</taxon>
        <taxon>Streptophyta</taxon>
        <taxon>Embryophyta</taxon>
        <taxon>Tracheophyta</taxon>
        <taxon>Spermatophyta</taxon>
        <taxon>Magnoliopsida</taxon>
        <taxon>eudicotyledons</taxon>
        <taxon>Gunneridae</taxon>
        <taxon>Pentapetalae</taxon>
        <taxon>asterids</taxon>
        <taxon>lamiids</taxon>
        <taxon>Solanales</taxon>
        <taxon>Solanaceae</taxon>
        <taxon>Solanoideae</taxon>
        <taxon>Solaneae</taxon>
        <taxon>Solanum</taxon>
    </lineage>
</organism>
<dbReference type="AlphaFoldDB" id="A0AAN8SSK5"/>
<protein>
    <submittedName>
        <fullName evidence="2">Uncharacterized protein</fullName>
    </submittedName>
</protein>
<dbReference type="PANTHER" id="PTHR15092">
    <property type="entry name" value="POLY A -SPECIFIC RIBONUCLEASE/TARGET OF EGR1, MEMBER 1"/>
    <property type="match status" value="1"/>
</dbReference>
<keyword evidence="3" id="KW-1185">Reference proteome</keyword>
<feature type="signal peptide" evidence="1">
    <location>
        <begin position="1"/>
        <end position="21"/>
    </location>
</feature>
<feature type="chain" id="PRO_5042908413" evidence="1">
    <location>
        <begin position="22"/>
        <end position="330"/>
    </location>
</feature>
<sequence length="330" mass="37501">MMISWLFVLAMAWKFFGRIWGKRIHHKRPTDLALSGFTSRQQRVIKVVTKRHFKNLAYIRVAGEATSPQQLIVYTDSNDDRDLLMKEVKDGLCKEVEIKVKSVVGFRRVIDLLSSERKLIVGHNFFLGVKTSGLADRPCVEVEVRVDEKRFTTNPTLFLACNHLGIDFTLHVHAGYLAKETELQNCINRLYLSWVSGDVIDLSTGKCTTDSASSNLKVDESAVFIQFTKPELVSKFLEMKEILSRNSDPISVLYPLSNILNREYTHAATYDVYQQICSPSTSKKLFADQAEVVGIKHKTVSSRAEREKKGNQLSFCCIFADICNMYSEVV</sequence>
<dbReference type="EMBL" id="JBANQN010000012">
    <property type="protein sequence ID" value="KAK6773584.1"/>
    <property type="molecule type" value="Genomic_DNA"/>
</dbReference>
<keyword evidence="1" id="KW-0732">Signal</keyword>
<dbReference type="InterPro" id="IPR051181">
    <property type="entry name" value="CAF1_poly(A)_ribonucleases"/>
</dbReference>
<dbReference type="GO" id="GO:0000175">
    <property type="term" value="F:3'-5'-RNA exonuclease activity"/>
    <property type="evidence" value="ECO:0007669"/>
    <property type="project" value="TreeGrafter"/>
</dbReference>
<gene>
    <name evidence="2" type="ORF">RDI58_028822</name>
</gene>
<accession>A0AAN8SSK5</accession>
<dbReference type="Pfam" id="PF04857">
    <property type="entry name" value="CAF1"/>
    <property type="match status" value="1"/>
</dbReference>
<dbReference type="GO" id="GO:0003723">
    <property type="term" value="F:RNA binding"/>
    <property type="evidence" value="ECO:0007669"/>
    <property type="project" value="TreeGrafter"/>
</dbReference>
<reference evidence="2 3" key="1">
    <citation type="submission" date="2024-02" db="EMBL/GenBank/DDBJ databases">
        <title>de novo genome assembly of Solanum bulbocastanum strain 11H21.</title>
        <authorList>
            <person name="Hosaka A.J."/>
        </authorList>
    </citation>
    <scope>NUCLEOTIDE SEQUENCE [LARGE SCALE GENOMIC DNA]</scope>
    <source>
        <tissue evidence="2">Young leaves</tissue>
    </source>
</reference>
<evidence type="ECO:0000313" key="2">
    <source>
        <dbReference type="EMBL" id="KAK6773584.1"/>
    </source>
</evidence>
<comment type="caution">
    <text evidence="2">The sequence shown here is derived from an EMBL/GenBank/DDBJ whole genome shotgun (WGS) entry which is preliminary data.</text>
</comment>